<comment type="similarity">
    <text evidence="1 7">Belongs to the peroxin-14 family.</text>
</comment>
<comment type="function">
    <text evidence="7">Component of the PEX13-PEX14 docking complex, a translocon channel that specifically mediates the import of peroxisomal cargo proteins bound to PEX5 receptor. The PEX13-PEX14 docking complex forms a large import pore which can be opened to a diameter of about 9 nm. Mechanistically, PEX5 receptor along with cargo proteins associates with the PEX14 subunit of the PEX13-PEX14 docking complex in the cytosol, leading to the insertion of the receptor into the organelle membrane with the concomitant translocation of the cargo into the peroxisome matrix.</text>
</comment>
<accession>A0A4Z1KRT9</accession>
<dbReference type="PANTHER" id="PTHR23058">
    <property type="entry name" value="PEROXISOMAL MEMBRANE PROTEIN PEX14"/>
    <property type="match status" value="1"/>
</dbReference>
<dbReference type="GO" id="GO:0005102">
    <property type="term" value="F:signaling receptor binding"/>
    <property type="evidence" value="ECO:0007669"/>
    <property type="project" value="TreeGrafter"/>
</dbReference>
<comment type="subcellular location">
    <subcellularLocation>
        <location evidence="6 7">Peroxisome membrane</location>
    </subcellularLocation>
</comment>
<dbReference type="EMBL" id="PQXO01000236">
    <property type="protein sequence ID" value="TGO87294.1"/>
    <property type="molecule type" value="Genomic_DNA"/>
</dbReference>
<evidence type="ECO:0000256" key="8">
    <source>
        <dbReference type="SAM" id="MobiDB-lite"/>
    </source>
</evidence>
<keyword evidence="2" id="KW-0811">Translocation</keyword>
<feature type="domain" description="Peroxisome membrane anchor protein Pex14p N-terminal" evidence="9">
    <location>
        <begin position="42"/>
        <end position="85"/>
    </location>
</feature>
<reference evidence="10 11" key="1">
    <citation type="submission" date="2017-12" db="EMBL/GenBank/DDBJ databases">
        <title>Comparative genomics of Botrytis spp.</title>
        <authorList>
            <person name="Valero-Jimenez C.A."/>
            <person name="Tapia P."/>
            <person name="Veloso J."/>
            <person name="Silva-Moreno E."/>
            <person name="Staats M."/>
            <person name="Valdes J.H."/>
            <person name="Van Kan J.A.L."/>
        </authorList>
    </citation>
    <scope>NUCLEOTIDE SEQUENCE [LARGE SCALE GENOMIC DNA]</scope>
    <source>
        <strain evidence="10 11">MUCL3349</strain>
    </source>
</reference>
<gene>
    <name evidence="10" type="ORF">BPOR_0236g00170</name>
</gene>
<evidence type="ECO:0000256" key="1">
    <source>
        <dbReference type="ARBA" id="ARBA00005443"/>
    </source>
</evidence>
<evidence type="ECO:0000256" key="6">
    <source>
        <dbReference type="ARBA" id="ARBA00046271"/>
    </source>
</evidence>
<organism evidence="10 11">
    <name type="scientific">Botrytis porri</name>
    <dbReference type="NCBI Taxonomy" id="87229"/>
    <lineage>
        <taxon>Eukaryota</taxon>
        <taxon>Fungi</taxon>
        <taxon>Dikarya</taxon>
        <taxon>Ascomycota</taxon>
        <taxon>Pezizomycotina</taxon>
        <taxon>Leotiomycetes</taxon>
        <taxon>Helotiales</taxon>
        <taxon>Sclerotiniaceae</taxon>
        <taxon>Botrytis</taxon>
    </lineage>
</organism>
<name>A0A4Z1KRT9_9HELO</name>
<proteinExistence type="inferred from homology"/>
<dbReference type="PANTHER" id="PTHR23058:SF5">
    <property type="entry name" value="PEROXISOMAL MEMBRANE PROTEIN PEX14"/>
    <property type="match status" value="1"/>
</dbReference>
<comment type="caution">
    <text evidence="10">The sequence shown here is derived from an EMBL/GenBank/DDBJ whole genome shotgun (WGS) entry which is preliminary data.</text>
</comment>
<dbReference type="InterPro" id="IPR006785">
    <property type="entry name" value="Pex14_N"/>
</dbReference>
<keyword evidence="7" id="KW-0813">Transport</keyword>
<evidence type="ECO:0000256" key="3">
    <source>
        <dbReference type="ARBA" id="ARBA00023140"/>
    </source>
</evidence>
<keyword evidence="3 7" id="KW-0576">Peroxisome</keyword>
<dbReference type="AlphaFoldDB" id="A0A4Z1KRT9"/>
<evidence type="ECO:0000259" key="9">
    <source>
        <dbReference type="Pfam" id="PF04695"/>
    </source>
</evidence>
<dbReference type="InterPro" id="IPR036388">
    <property type="entry name" value="WH-like_DNA-bd_sf"/>
</dbReference>
<dbReference type="InterPro" id="IPR025655">
    <property type="entry name" value="PEX14"/>
</dbReference>
<feature type="compositionally biased region" description="Low complexity" evidence="8">
    <location>
        <begin position="107"/>
        <end position="122"/>
    </location>
</feature>
<protein>
    <recommendedName>
        <fullName evidence="4 7">Peroxisomal membrane protein PEX14</fullName>
    </recommendedName>
    <alternativeName>
        <fullName evidence="5 7">Peroxin-14</fullName>
    </alternativeName>
</protein>
<dbReference type="GO" id="GO:0016560">
    <property type="term" value="P:protein import into peroxisome matrix, docking"/>
    <property type="evidence" value="ECO:0007669"/>
    <property type="project" value="UniProtKB-UniRule"/>
</dbReference>
<dbReference type="Proteomes" id="UP000297280">
    <property type="component" value="Unassembled WGS sequence"/>
</dbReference>
<feature type="region of interest" description="Disordered" evidence="8">
    <location>
        <begin position="1"/>
        <end position="42"/>
    </location>
</feature>
<keyword evidence="11" id="KW-1185">Reference proteome</keyword>
<dbReference type="GO" id="GO:0005778">
    <property type="term" value="C:peroxisomal membrane"/>
    <property type="evidence" value="ECO:0007669"/>
    <property type="project" value="UniProtKB-SubCell"/>
</dbReference>
<evidence type="ECO:0000256" key="2">
    <source>
        <dbReference type="ARBA" id="ARBA00023010"/>
    </source>
</evidence>
<evidence type="ECO:0000313" key="10">
    <source>
        <dbReference type="EMBL" id="TGO87294.1"/>
    </source>
</evidence>
<evidence type="ECO:0000256" key="7">
    <source>
        <dbReference type="RuleBase" id="RU367032"/>
    </source>
</evidence>
<keyword evidence="7" id="KW-0653">Protein transport</keyword>
<evidence type="ECO:0000256" key="5">
    <source>
        <dbReference type="ARBA" id="ARBA00029691"/>
    </source>
</evidence>
<dbReference type="Pfam" id="PF04695">
    <property type="entry name" value="Pex14_N"/>
    <property type="match status" value="1"/>
</dbReference>
<feature type="region of interest" description="Disordered" evidence="8">
    <location>
        <begin position="216"/>
        <end position="242"/>
    </location>
</feature>
<sequence>MSDSDSETKTPGVPAWQLKSEEKGEAGQSSEPQPTAIEPLSRTAVIEQARKFLEEDDVKNASTDKKIAFLESKGLEGDAIQELLGVSRNDEATNTSISEVKSSDPIPRTQPQQPSRHSPPSTKTNYTQIPRNQAPIITYPEFLVQPSASTPLITKHRLLTTLYLFGSLSFLLHGTNTFLIRPMINTLTESRLSLSSATLNNLQKLIHKLENSVSEIPPTYHHHRPLQPEYLDSDAGSVTSDPTELFHRDIGVQTSLPSSPLQTPSSPSLISHANTATTATTIQTSRLTTLQGTLSSLLEDSTYESSTSEELETKMSVLKEYLQGLVFSTPTFSYGTGGFGNGGDRNGNNKDGEDEIAKVKKEIRGVKGVLLSARSFPGGVRAR</sequence>
<dbReference type="Gene3D" id="1.10.10.10">
    <property type="entry name" value="Winged helix-like DNA-binding domain superfamily/Winged helix DNA-binding domain"/>
    <property type="match status" value="1"/>
</dbReference>
<dbReference type="GO" id="GO:1990429">
    <property type="term" value="C:peroxisomal importomer complex"/>
    <property type="evidence" value="ECO:0007669"/>
    <property type="project" value="TreeGrafter"/>
</dbReference>
<evidence type="ECO:0000256" key="4">
    <source>
        <dbReference type="ARBA" id="ARBA00029502"/>
    </source>
</evidence>
<evidence type="ECO:0000313" key="11">
    <source>
        <dbReference type="Proteomes" id="UP000297280"/>
    </source>
</evidence>
<feature type="region of interest" description="Disordered" evidence="8">
    <location>
        <begin position="86"/>
        <end position="127"/>
    </location>
</feature>
<keyword evidence="7" id="KW-0472">Membrane</keyword>